<dbReference type="GO" id="GO:0016020">
    <property type="term" value="C:membrane"/>
    <property type="evidence" value="ECO:0007669"/>
    <property type="project" value="InterPro"/>
</dbReference>
<keyword evidence="6 8" id="KW-1133">Transmembrane helix</keyword>
<organism evidence="9 10">
    <name type="scientific">Guptibacillus hwajinpoensis</name>
    <dbReference type="NCBI Taxonomy" id="208199"/>
    <lineage>
        <taxon>Bacteria</taxon>
        <taxon>Bacillati</taxon>
        <taxon>Bacillota</taxon>
        <taxon>Bacilli</taxon>
        <taxon>Bacillales</taxon>
        <taxon>Guptibacillaceae</taxon>
        <taxon>Guptibacillus</taxon>
    </lineage>
</organism>
<feature type="transmembrane region" description="Helical" evidence="8">
    <location>
        <begin position="72"/>
        <end position="95"/>
    </location>
</feature>
<keyword evidence="5" id="KW-0378">Hydrolase</keyword>
<evidence type="ECO:0000256" key="7">
    <source>
        <dbReference type="ARBA" id="ARBA00023136"/>
    </source>
</evidence>
<keyword evidence="2" id="KW-0673">Quorum sensing</keyword>
<dbReference type="EMBL" id="WMEY01000001">
    <property type="protein sequence ID" value="MYL62199.1"/>
    <property type="molecule type" value="Genomic_DNA"/>
</dbReference>
<feature type="transmembrane region" description="Helical" evidence="8">
    <location>
        <begin position="115"/>
        <end position="135"/>
    </location>
</feature>
<evidence type="ECO:0000256" key="5">
    <source>
        <dbReference type="ARBA" id="ARBA00022801"/>
    </source>
</evidence>
<evidence type="ECO:0000313" key="9">
    <source>
        <dbReference type="EMBL" id="MYL62199.1"/>
    </source>
</evidence>
<sequence>MSYFNFLYHLNTKLTRDLCYYIPEIKQEVGMSAFSPKLIATKFSERAILFGNIDPREKDRIRYGLEWGISGFYQIALTLLIGYSVGLFMETLLVLTTISSLRLFAGGAHFSNFNYCLIASVSLIIGIAFSGPFLLHIFSNVNTLLLITYPILLAFLWNYAPVLFKKRNKKSNREIQQAKHISITISVAFMLLSFCLPDIYALAIYTALFFQVFTITPFGIKIIHFIDSKLTKRR</sequence>
<dbReference type="Pfam" id="PF04647">
    <property type="entry name" value="AgrB"/>
    <property type="match status" value="1"/>
</dbReference>
<feature type="transmembrane region" description="Helical" evidence="8">
    <location>
        <begin position="208"/>
        <end position="226"/>
    </location>
</feature>
<dbReference type="GO" id="GO:0008233">
    <property type="term" value="F:peptidase activity"/>
    <property type="evidence" value="ECO:0007669"/>
    <property type="project" value="UniProtKB-KW"/>
</dbReference>
<keyword evidence="4 8" id="KW-0812">Transmembrane</keyword>
<feature type="transmembrane region" description="Helical" evidence="8">
    <location>
        <begin position="181"/>
        <end position="202"/>
    </location>
</feature>
<evidence type="ECO:0000256" key="1">
    <source>
        <dbReference type="ARBA" id="ARBA00022475"/>
    </source>
</evidence>
<evidence type="ECO:0000256" key="3">
    <source>
        <dbReference type="ARBA" id="ARBA00022670"/>
    </source>
</evidence>
<dbReference type="InterPro" id="IPR006741">
    <property type="entry name" value="AgrB"/>
</dbReference>
<accession>A0A845ER75</accession>
<dbReference type="GO" id="GO:0006508">
    <property type="term" value="P:proteolysis"/>
    <property type="evidence" value="ECO:0007669"/>
    <property type="project" value="UniProtKB-KW"/>
</dbReference>
<protein>
    <recommendedName>
        <fullName evidence="11">Accessory regulator AgrB</fullName>
    </recommendedName>
</protein>
<dbReference type="Proteomes" id="UP000447833">
    <property type="component" value="Unassembled WGS sequence"/>
</dbReference>
<keyword evidence="1" id="KW-1003">Cell membrane</keyword>
<evidence type="ECO:0000256" key="4">
    <source>
        <dbReference type="ARBA" id="ARBA00022692"/>
    </source>
</evidence>
<feature type="transmembrane region" description="Helical" evidence="8">
    <location>
        <begin position="141"/>
        <end position="160"/>
    </location>
</feature>
<evidence type="ECO:0008006" key="11">
    <source>
        <dbReference type="Google" id="ProtNLM"/>
    </source>
</evidence>
<keyword evidence="7 8" id="KW-0472">Membrane</keyword>
<gene>
    <name evidence="9" type="ORF">GLW07_02395</name>
</gene>
<evidence type="ECO:0000256" key="6">
    <source>
        <dbReference type="ARBA" id="ARBA00022989"/>
    </source>
</evidence>
<name>A0A845ER75_9BACL</name>
<evidence type="ECO:0000313" key="10">
    <source>
        <dbReference type="Proteomes" id="UP000447833"/>
    </source>
</evidence>
<dbReference type="SMART" id="SM00793">
    <property type="entry name" value="AgrB"/>
    <property type="match status" value="1"/>
</dbReference>
<keyword evidence="3" id="KW-0645">Protease</keyword>
<evidence type="ECO:0000256" key="8">
    <source>
        <dbReference type="SAM" id="Phobius"/>
    </source>
</evidence>
<dbReference type="AlphaFoldDB" id="A0A845ER75"/>
<comment type="caution">
    <text evidence="9">The sequence shown here is derived from an EMBL/GenBank/DDBJ whole genome shotgun (WGS) entry which is preliminary data.</text>
</comment>
<reference evidence="9 10" key="1">
    <citation type="submission" date="2019-11" db="EMBL/GenBank/DDBJ databases">
        <title>Genome sequences of 17 halophilic strains isolated from different environments.</title>
        <authorList>
            <person name="Furrow R.E."/>
        </authorList>
    </citation>
    <scope>NUCLEOTIDE SEQUENCE [LARGE SCALE GENOMIC DNA]</scope>
    <source>
        <strain evidence="9 10">22506_14_FS</strain>
    </source>
</reference>
<proteinExistence type="predicted"/>
<dbReference type="GO" id="GO:0009372">
    <property type="term" value="P:quorum sensing"/>
    <property type="evidence" value="ECO:0007669"/>
    <property type="project" value="UniProtKB-KW"/>
</dbReference>
<evidence type="ECO:0000256" key="2">
    <source>
        <dbReference type="ARBA" id="ARBA00022654"/>
    </source>
</evidence>